<feature type="compositionally biased region" description="Acidic residues" evidence="1">
    <location>
        <begin position="192"/>
        <end position="203"/>
    </location>
</feature>
<dbReference type="InterPro" id="IPR045341">
    <property type="entry name" value="DUF6532"/>
</dbReference>
<feature type="domain" description="DUF6532" evidence="2">
    <location>
        <begin position="338"/>
        <end position="552"/>
    </location>
</feature>
<keyword evidence="4" id="KW-1185">Reference proteome</keyword>
<feature type="region of interest" description="Disordered" evidence="1">
    <location>
        <begin position="134"/>
        <end position="304"/>
    </location>
</feature>
<evidence type="ECO:0000259" key="2">
    <source>
        <dbReference type="Pfam" id="PF20149"/>
    </source>
</evidence>
<reference evidence="3 4" key="1">
    <citation type="submission" date="2019-02" db="EMBL/GenBank/DDBJ databases">
        <title>Genome sequencing of the rare red list fungi Antrodiella citrinella (Flaviporus citrinellus).</title>
        <authorList>
            <person name="Buettner E."/>
            <person name="Kellner H."/>
        </authorList>
    </citation>
    <scope>NUCLEOTIDE SEQUENCE [LARGE SCALE GENOMIC DNA]</scope>
    <source>
        <strain evidence="3 4">DSM 108506</strain>
    </source>
</reference>
<dbReference type="EMBL" id="SGPM01000119">
    <property type="protein sequence ID" value="THH29545.1"/>
    <property type="molecule type" value="Genomic_DNA"/>
</dbReference>
<feature type="compositionally biased region" description="Basic and acidic residues" evidence="1">
    <location>
        <begin position="83"/>
        <end position="100"/>
    </location>
</feature>
<dbReference type="Proteomes" id="UP000308730">
    <property type="component" value="Unassembled WGS sequence"/>
</dbReference>
<dbReference type="AlphaFoldDB" id="A0A4S4MUE3"/>
<evidence type="ECO:0000256" key="1">
    <source>
        <dbReference type="SAM" id="MobiDB-lite"/>
    </source>
</evidence>
<gene>
    <name evidence="3" type="ORF">EUX98_g4657</name>
</gene>
<dbReference type="OrthoDB" id="3214739at2759"/>
<organism evidence="3 4">
    <name type="scientific">Antrodiella citrinella</name>
    <dbReference type="NCBI Taxonomy" id="2447956"/>
    <lineage>
        <taxon>Eukaryota</taxon>
        <taxon>Fungi</taxon>
        <taxon>Dikarya</taxon>
        <taxon>Basidiomycota</taxon>
        <taxon>Agaricomycotina</taxon>
        <taxon>Agaricomycetes</taxon>
        <taxon>Polyporales</taxon>
        <taxon>Steccherinaceae</taxon>
        <taxon>Antrodiella</taxon>
    </lineage>
</organism>
<feature type="compositionally biased region" description="Acidic residues" evidence="1">
    <location>
        <begin position="169"/>
        <end position="183"/>
    </location>
</feature>
<name>A0A4S4MUE3_9APHY</name>
<accession>A0A4S4MUE3</accession>
<dbReference type="Pfam" id="PF20149">
    <property type="entry name" value="DUF6532"/>
    <property type="match status" value="1"/>
</dbReference>
<evidence type="ECO:0000313" key="4">
    <source>
        <dbReference type="Proteomes" id="UP000308730"/>
    </source>
</evidence>
<protein>
    <recommendedName>
        <fullName evidence="2">DUF6532 domain-containing protein</fullName>
    </recommendedName>
</protein>
<evidence type="ECO:0000313" key="3">
    <source>
        <dbReference type="EMBL" id="THH29545.1"/>
    </source>
</evidence>
<proteinExistence type="predicted"/>
<feature type="region of interest" description="Disordered" evidence="1">
    <location>
        <begin position="72"/>
        <end position="103"/>
    </location>
</feature>
<sequence length="599" mass="64905">MPKLVASSRSKGPTASVKKLASTVANIVQKATPRRSSRSVDDVSAIVIAAPPATTRPVRKAKAIALDTKIWNRDLPNGRKRVHSDTEQHSSKKSKREGDGKNVAAVVEGKINTAPGPAVKATPDVADSAISELTGRAVVASTPSTGAKRRPTLPRHQDDPAVIVGSVDPEAEDNDEEDEEENDLTGKHGSTDDEEEEDDDDNEATSSGRHDEVPAWTTNVYGEDRPTDSFNSDSASEDEEHPAPKQAVKAANANKGSTRAAKAKLEQPGFEESDIEEEPVVATGGNGSSDDERGNDASDTESDIEDGWPAWTDLILNAHGGTNLKDQPVLVRLILGLAIKMVEVDAAFDTPYPEVEDKLAYLRSVLIACAMDVHNTIADRIRDDWLYAKRLMTHPANRLSHYRTHVKDAVVPRLDAAYSLRHWMGVARSVLEIKTLVANLLDSRKYMYPTTITGTEVRIIKSQPFQAPMIIQTLQAAYFGTSTSVGIRHADRFRSSLPDKPTEHEIPICMLAMAAAAVNAVLLCWTTGVYISAPFHVDTGIALYQEQVMTLELILKQAGPKRAHRMMANILIAVRATAGVVSANAVDAANEVDFANMPE</sequence>
<comment type="caution">
    <text evidence="3">The sequence shown here is derived from an EMBL/GenBank/DDBJ whole genome shotgun (WGS) entry which is preliminary data.</text>
</comment>
<feature type="compositionally biased region" description="Acidic residues" evidence="1">
    <location>
        <begin position="269"/>
        <end position="279"/>
    </location>
</feature>